<keyword evidence="7" id="KW-1133">Transmembrane helix</keyword>
<keyword evidence="9" id="KW-0325">Glycoprotein</keyword>
<evidence type="ECO:0000313" key="10">
    <source>
        <dbReference type="EMBL" id="KAH6597009.1"/>
    </source>
</evidence>
<dbReference type="InterPro" id="IPR022751">
    <property type="entry name" value="Alpha_mannosyltransferase"/>
</dbReference>
<evidence type="ECO:0000256" key="5">
    <source>
        <dbReference type="ARBA" id="ARBA00022692"/>
    </source>
</evidence>
<evidence type="ECO:0000313" key="11">
    <source>
        <dbReference type="Proteomes" id="UP001648503"/>
    </source>
</evidence>
<keyword evidence="4" id="KW-0808">Transferase</keyword>
<comment type="subcellular location">
    <subcellularLocation>
        <location evidence="1">Membrane</location>
        <topology evidence="1">Single-pass type II membrane protein</topology>
    </subcellularLocation>
</comment>
<dbReference type="SUPFAM" id="SSF53448">
    <property type="entry name" value="Nucleotide-diphospho-sugar transferases"/>
    <property type="match status" value="1"/>
</dbReference>
<evidence type="ECO:0008006" key="12">
    <source>
        <dbReference type="Google" id="ProtNLM"/>
    </source>
</evidence>
<proteinExistence type="inferred from homology"/>
<reference evidence="10 11" key="1">
    <citation type="submission" date="2021-02" db="EMBL/GenBank/DDBJ databases">
        <title>Variation within the Batrachochytrium salamandrivorans European outbreak.</title>
        <authorList>
            <person name="Kelly M."/>
            <person name="Pasmans F."/>
            <person name="Shea T.P."/>
            <person name="Munoz J.F."/>
            <person name="Carranza S."/>
            <person name="Cuomo C.A."/>
            <person name="Martel A."/>
        </authorList>
    </citation>
    <scope>NUCLEOTIDE SEQUENCE [LARGE SCALE GENOMIC DNA]</scope>
    <source>
        <strain evidence="10 11">AMFP18/2</strain>
    </source>
</reference>
<keyword evidence="3" id="KW-0328">Glycosyltransferase</keyword>
<organism evidence="10 11">
    <name type="scientific">Batrachochytrium salamandrivorans</name>
    <dbReference type="NCBI Taxonomy" id="1357716"/>
    <lineage>
        <taxon>Eukaryota</taxon>
        <taxon>Fungi</taxon>
        <taxon>Fungi incertae sedis</taxon>
        <taxon>Chytridiomycota</taxon>
        <taxon>Chytridiomycota incertae sedis</taxon>
        <taxon>Chytridiomycetes</taxon>
        <taxon>Rhizophydiales</taxon>
        <taxon>Rhizophydiales incertae sedis</taxon>
        <taxon>Batrachochytrium</taxon>
    </lineage>
</organism>
<sequence>MHISIVSDDVQPDISVCNGSETVGCDNNIDSNAIRPVSALRGKLPPMDIATAEIRQVITELSNTNYTFLDGKDWVALGDVSRLYRRAYDIYAQLAVYGTHNELWKRFESAFLEMEGRMFPWVVKGPTYQSALHSIANSHKKGIVMTTGSNYALVAKHSITMIRYLGSSLPVQIMYCGNDDLKRADRSILADIPGVELVDLSQSLNLPKCRKGWENKPLAVLASRFQHVILMDADSLFIQAPDVIFEFAGYRETGALLYRDRTLGNGFFGYGERFAALMKKVAKPFIGNLLYKDSRLMQAKSSDEMESGVVVYDKLKTMPALLMTCLLNQPPFMEVLYKASHGDKESYWMSYETMRIPFSIGFGNGGAIGRLEKHEGKTMVCGPMFHQDEDGKPLWFNGGIGSRTPAVELYMYKPEYWAAESSSVNITWKIGGLPYCLHGIMNAPPSYTGGHISKLTPDEASISKKMVSLWIEYFQL</sequence>
<evidence type="ECO:0000256" key="3">
    <source>
        <dbReference type="ARBA" id="ARBA00022676"/>
    </source>
</evidence>
<dbReference type="PANTHER" id="PTHR31392:SF1">
    <property type="entry name" value="ALPHA-1,3-MANNOSYLTRANSFERASE MNN1-RELATED"/>
    <property type="match status" value="1"/>
</dbReference>
<dbReference type="Pfam" id="PF11051">
    <property type="entry name" value="Mannosyl_trans3"/>
    <property type="match status" value="1"/>
</dbReference>
<dbReference type="PANTHER" id="PTHR31392">
    <property type="entry name" value="ALPHA-1,3-MANNOSYLTRANSFERASE MNN1-RELATED"/>
    <property type="match status" value="1"/>
</dbReference>
<keyword evidence="6" id="KW-0735">Signal-anchor</keyword>
<evidence type="ECO:0000256" key="2">
    <source>
        <dbReference type="ARBA" id="ARBA00009105"/>
    </source>
</evidence>
<accession>A0ABQ8FHK3</accession>
<dbReference type="EMBL" id="JAFCIX010000172">
    <property type="protein sequence ID" value="KAH6597009.1"/>
    <property type="molecule type" value="Genomic_DNA"/>
</dbReference>
<dbReference type="Proteomes" id="UP001648503">
    <property type="component" value="Unassembled WGS sequence"/>
</dbReference>
<evidence type="ECO:0000256" key="9">
    <source>
        <dbReference type="ARBA" id="ARBA00023180"/>
    </source>
</evidence>
<dbReference type="InterPro" id="IPR029044">
    <property type="entry name" value="Nucleotide-diphossugar_trans"/>
</dbReference>
<keyword evidence="5" id="KW-0812">Transmembrane</keyword>
<protein>
    <recommendedName>
        <fullName evidence="12">Mannosyltransferase</fullName>
    </recommendedName>
</protein>
<keyword evidence="8" id="KW-0472">Membrane</keyword>
<evidence type="ECO:0000256" key="4">
    <source>
        <dbReference type="ARBA" id="ARBA00022679"/>
    </source>
</evidence>
<evidence type="ECO:0000256" key="7">
    <source>
        <dbReference type="ARBA" id="ARBA00022989"/>
    </source>
</evidence>
<gene>
    <name evidence="10" type="ORF">BASA50_004767</name>
</gene>
<comment type="similarity">
    <text evidence="2">Belongs to the MNN1/MNT family.</text>
</comment>
<name>A0ABQ8FHK3_9FUNG</name>
<comment type="caution">
    <text evidence="10">The sequence shown here is derived from an EMBL/GenBank/DDBJ whole genome shotgun (WGS) entry which is preliminary data.</text>
</comment>
<evidence type="ECO:0000256" key="6">
    <source>
        <dbReference type="ARBA" id="ARBA00022968"/>
    </source>
</evidence>
<evidence type="ECO:0000256" key="1">
    <source>
        <dbReference type="ARBA" id="ARBA00004606"/>
    </source>
</evidence>
<evidence type="ECO:0000256" key="8">
    <source>
        <dbReference type="ARBA" id="ARBA00023136"/>
    </source>
</evidence>
<keyword evidence="11" id="KW-1185">Reference proteome</keyword>